<feature type="region of interest" description="Disordered" evidence="8">
    <location>
        <begin position="536"/>
        <end position="558"/>
    </location>
</feature>
<evidence type="ECO:0000259" key="10">
    <source>
        <dbReference type="PROSITE" id="PS50179"/>
    </source>
</evidence>
<dbReference type="Pfam" id="PF00018">
    <property type="entry name" value="SH3_1"/>
    <property type="match status" value="1"/>
</dbReference>
<dbReference type="CDD" id="cd03568">
    <property type="entry name" value="VHS_STAM"/>
    <property type="match status" value="1"/>
</dbReference>
<keyword evidence="5" id="KW-0967">Endosome</keyword>
<dbReference type="SUPFAM" id="SSF48464">
    <property type="entry name" value="ENTH/VHS domain"/>
    <property type="match status" value="1"/>
</dbReference>
<keyword evidence="6" id="KW-0653">Protein transport</keyword>
<keyword evidence="11" id="KW-1185">Reference proteome</keyword>
<sequence length="558" mass="62870">MLSFREKMGLYSDVDKATDENNTSEEWGVIMEICDKAGKSSQEAKEYLKAILRRINHEDPHVAIQGVTLLDACVKNCGKTFHIEVASRDFENEYIKLIKKTHPTVKKKLLISLKKWAEGEFKSDQQLSLIKDLYVNLKSSGYNFNTEEQPKKIVLSKDPNVVQSQEEEDQIAKAIELSLRDTSGSPRNAAGNTSNSLYPSANLSLSTNTNKELRKVRALYDFEAAEDNELTFNTGDIIFVLDDSDANWWKGKNLTGEGLFPSNFVTADLSMDPQQLELEKQKKLQQVDESWDKQLEDMKEPKNVEINEDKIDRLLHLLHEADPTNPDQDTKEMLTLEREVNSMGGLIDKELERVDRKHAQLTQLSGDLVEALNLYHSLMREPQHQFNNLPVNKMPYGYPSSSQPAMAFNGTLPHQPPPNMGPPMPAYGTMPHDRQFMMGGPMPPHLNQYNSIPPQSLPHPSQQHHVMPPGMHPMQAPMSAPPQSLPPQSIPPQSMPPHGLHMGPPPQQMVQEQDPRFPPHFPPPPHTFPPGVGIQPNGPPMPQNGSFPTMPHHTQHIM</sequence>
<evidence type="ECO:0000256" key="4">
    <source>
        <dbReference type="ARBA" id="ARBA00022448"/>
    </source>
</evidence>
<dbReference type="InterPro" id="IPR050670">
    <property type="entry name" value="STAM"/>
</dbReference>
<dbReference type="Proteomes" id="UP000695000">
    <property type="component" value="Unplaced"/>
</dbReference>
<dbReference type="PANTHER" id="PTHR45929:SF3">
    <property type="entry name" value="JAK PATHWAY SIGNAL TRANSDUCTION ADAPTOR MOLECULE"/>
    <property type="match status" value="1"/>
</dbReference>
<feature type="compositionally biased region" description="Pro residues" evidence="8">
    <location>
        <begin position="479"/>
        <end position="495"/>
    </location>
</feature>
<protein>
    <submittedName>
        <fullName evidence="12">Signal transducing adapter molecule 2</fullName>
    </submittedName>
</protein>
<feature type="domain" description="SH3" evidence="9">
    <location>
        <begin position="211"/>
        <end position="270"/>
    </location>
</feature>
<evidence type="ECO:0000256" key="1">
    <source>
        <dbReference type="ARBA" id="ARBA00004177"/>
    </source>
</evidence>
<reference evidence="12" key="1">
    <citation type="submission" date="2025-08" db="UniProtKB">
        <authorList>
            <consortium name="RefSeq"/>
        </authorList>
    </citation>
    <scope>IDENTIFICATION</scope>
    <source>
        <tissue evidence="12">Whole Larva</tissue>
    </source>
</reference>
<gene>
    <name evidence="12" type="primary">LOC108568291</name>
</gene>
<dbReference type="Gene3D" id="1.25.40.90">
    <property type="match status" value="1"/>
</dbReference>
<dbReference type="Gene3D" id="1.20.5.1940">
    <property type="match status" value="1"/>
</dbReference>
<evidence type="ECO:0000256" key="3">
    <source>
        <dbReference type="ARBA" id="ARBA00022443"/>
    </source>
</evidence>
<dbReference type="GeneID" id="108568291"/>
<organism evidence="11 12">
    <name type="scientific">Nicrophorus vespilloides</name>
    <name type="common">Boreal carrion beetle</name>
    <dbReference type="NCBI Taxonomy" id="110193"/>
    <lineage>
        <taxon>Eukaryota</taxon>
        <taxon>Metazoa</taxon>
        <taxon>Ecdysozoa</taxon>
        <taxon>Arthropoda</taxon>
        <taxon>Hexapoda</taxon>
        <taxon>Insecta</taxon>
        <taxon>Pterygota</taxon>
        <taxon>Neoptera</taxon>
        <taxon>Endopterygota</taxon>
        <taxon>Coleoptera</taxon>
        <taxon>Polyphaga</taxon>
        <taxon>Staphyliniformia</taxon>
        <taxon>Silphidae</taxon>
        <taxon>Nicrophorinae</taxon>
        <taxon>Nicrophorus</taxon>
    </lineage>
</organism>
<proteinExistence type="inferred from homology"/>
<dbReference type="SMART" id="SM00326">
    <property type="entry name" value="SH3"/>
    <property type="match status" value="1"/>
</dbReference>
<dbReference type="InterPro" id="IPR002014">
    <property type="entry name" value="VHS_dom"/>
</dbReference>
<feature type="compositionally biased region" description="Low complexity" evidence="8">
    <location>
        <begin position="453"/>
        <end position="465"/>
    </location>
</feature>
<comment type="subcellular location">
    <subcellularLocation>
        <location evidence="1">Endosome</location>
    </subcellularLocation>
</comment>
<dbReference type="PANTHER" id="PTHR45929">
    <property type="entry name" value="JAK PATHWAY SIGNAL TRANSDUCTION ADAPTOR MOLECULE"/>
    <property type="match status" value="1"/>
</dbReference>
<keyword evidence="3 7" id="KW-0728">SH3 domain</keyword>
<dbReference type="RefSeq" id="XP_017784768.1">
    <property type="nucleotide sequence ID" value="XM_017929279.1"/>
</dbReference>
<dbReference type="InterPro" id="IPR036028">
    <property type="entry name" value="SH3-like_dom_sf"/>
</dbReference>
<dbReference type="PROSITE" id="PS50002">
    <property type="entry name" value="SH3"/>
    <property type="match status" value="1"/>
</dbReference>
<feature type="domain" description="VHS" evidence="10">
    <location>
        <begin position="17"/>
        <end position="145"/>
    </location>
</feature>
<dbReference type="CDD" id="cd11820">
    <property type="entry name" value="SH3_STAM"/>
    <property type="match status" value="1"/>
</dbReference>
<dbReference type="SUPFAM" id="SSF50044">
    <property type="entry name" value="SH3-domain"/>
    <property type="match status" value="1"/>
</dbReference>
<evidence type="ECO:0000313" key="11">
    <source>
        <dbReference type="Proteomes" id="UP000695000"/>
    </source>
</evidence>
<comment type="similarity">
    <text evidence="2">Belongs to the STAM family.</text>
</comment>
<evidence type="ECO:0000259" key="9">
    <source>
        <dbReference type="PROSITE" id="PS50002"/>
    </source>
</evidence>
<evidence type="ECO:0000256" key="2">
    <source>
        <dbReference type="ARBA" id="ARBA00009666"/>
    </source>
</evidence>
<dbReference type="InterPro" id="IPR008942">
    <property type="entry name" value="ENTH_VHS"/>
</dbReference>
<evidence type="ECO:0000256" key="8">
    <source>
        <dbReference type="SAM" id="MobiDB-lite"/>
    </source>
</evidence>
<dbReference type="Gene3D" id="2.30.30.40">
    <property type="entry name" value="SH3 Domains"/>
    <property type="match status" value="1"/>
</dbReference>
<dbReference type="PRINTS" id="PR00452">
    <property type="entry name" value="SH3DOMAIN"/>
</dbReference>
<name>A0ABM1ND68_NICVS</name>
<dbReference type="InterPro" id="IPR001452">
    <property type="entry name" value="SH3_domain"/>
</dbReference>
<evidence type="ECO:0000256" key="7">
    <source>
        <dbReference type="PROSITE-ProRule" id="PRU00192"/>
    </source>
</evidence>
<dbReference type="PROSITE" id="PS50330">
    <property type="entry name" value="UIM"/>
    <property type="match status" value="1"/>
</dbReference>
<dbReference type="PROSITE" id="PS50179">
    <property type="entry name" value="VHS"/>
    <property type="match status" value="1"/>
</dbReference>
<dbReference type="Pfam" id="PF00790">
    <property type="entry name" value="VHS"/>
    <property type="match status" value="1"/>
</dbReference>
<dbReference type="CDD" id="cd21388">
    <property type="entry name" value="GAT_STAM"/>
    <property type="match status" value="1"/>
</dbReference>
<evidence type="ECO:0000256" key="5">
    <source>
        <dbReference type="ARBA" id="ARBA00022753"/>
    </source>
</evidence>
<accession>A0ABM1ND68</accession>
<dbReference type="InterPro" id="IPR003903">
    <property type="entry name" value="UIM_dom"/>
</dbReference>
<feature type="region of interest" description="Disordered" evidence="8">
    <location>
        <begin position="453"/>
        <end position="513"/>
    </location>
</feature>
<evidence type="ECO:0000313" key="12">
    <source>
        <dbReference type="RefSeq" id="XP_017784768.1"/>
    </source>
</evidence>
<keyword evidence="4" id="KW-0813">Transport</keyword>
<evidence type="ECO:0000256" key="6">
    <source>
        <dbReference type="ARBA" id="ARBA00022927"/>
    </source>
</evidence>
<dbReference type="SMART" id="SM00288">
    <property type="entry name" value="VHS"/>
    <property type="match status" value="1"/>
</dbReference>